<accession>B0VEZ3</accession>
<evidence type="ECO:0000313" key="10">
    <source>
        <dbReference type="EMBL" id="CAO80228.1"/>
    </source>
</evidence>
<protein>
    <submittedName>
        <fullName evidence="10">46 kDa membrane protein</fullName>
    </submittedName>
</protein>
<dbReference type="InterPro" id="IPR051475">
    <property type="entry name" value="Diverse_Ion_Transporter"/>
</dbReference>
<evidence type="ECO:0000256" key="1">
    <source>
        <dbReference type="ARBA" id="ARBA00004651"/>
    </source>
</evidence>
<keyword evidence="3" id="KW-0813">Transport</keyword>
<proteinExistence type="inferred from homology"/>
<dbReference type="HOGENOM" id="CLU_011920_4_0_0"/>
<feature type="transmembrane region" description="Helical" evidence="8">
    <location>
        <begin position="402"/>
        <end position="423"/>
    </location>
</feature>
<comment type="similarity">
    <text evidence="2">Belongs to the CitM (TC 2.A.11) transporter family.</text>
</comment>
<dbReference type="eggNOG" id="COG1055">
    <property type="taxonomic scope" value="Bacteria"/>
</dbReference>
<dbReference type="CDD" id="cd01116">
    <property type="entry name" value="P_permease"/>
    <property type="match status" value="1"/>
</dbReference>
<keyword evidence="7 8" id="KW-0472">Membrane</keyword>
<dbReference type="InterPro" id="IPR000802">
    <property type="entry name" value="Arsenical_pump_ArsB"/>
</dbReference>
<feature type="transmembrane region" description="Helical" evidence="8">
    <location>
        <begin position="172"/>
        <end position="194"/>
    </location>
</feature>
<evidence type="ECO:0000256" key="7">
    <source>
        <dbReference type="ARBA" id="ARBA00023136"/>
    </source>
</evidence>
<reference evidence="10 11" key="1">
    <citation type="journal article" date="2008" name="J. Bacteriol.">
        <title>'Candidatus Cloacamonas acidaminovorans': genome sequence reconstruction provides a first glimpse of a new bacterial division.</title>
        <authorList>
            <person name="Pelletier E."/>
            <person name="Kreimeyer A."/>
            <person name="Bocs S."/>
            <person name="Rouy Z."/>
            <person name="Gyapay G."/>
            <person name="Chouari R."/>
            <person name="Riviere D."/>
            <person name="Ganesan A."/>
            <person name="Daegelen P."/>
            <person name="Sghir A."/>
            <person name="Cohen G.N."/>
            <person name="Medigue C."/>
            <person name="Weissenbach J."/>
            <person name="Le Paslier D."/>
        </authorList>
    </citation>
    <scope>NUCLEOTIDE SEQUENCE [LARGE SCALE GENOMIC DNA]</scope>
    <source>
        <strain evidence="11">Evry</strain>
    </source>
</reference>
<dbReference type="AlphaFoldDB" id="B0VEZ3"/>
<feature type="transmembrane region" description="Helical" evidence="8">
    <location>
        <begin position="92"/>
        <end position="125"/>
    </location>
</feature>
<feature type="transmembrane region" description="Helical" evidence="8">
    <location>
        <begin position="319"/>
        <end position="340"/>
    </location>
</feature>
<comment type="subcellular location">
    <subcellularLocation>
        <location evidence="1">Cell membrane</location>
        <topology evidence="1">Multi-pass membrane protein</topology>
    </subcellularLocation>
</comment>
<evidence type="ECO:0000256" key="4">
    <source>
        <dbReference type="ARBA" id="ARBA00022475"/>
    </source>
</evidence>
<dbReference type="GO" id="GO:0015105">
    <property type="term" value="F:arsenite transmembrane transporter activity"/>
    <property type="evidence" value="ECO:0007669"/>
    <property type="project" value="InterPro"/>
</dbReference>
<feature type="domain" description="Citrate transporter-like" evidence="9">
    <location>
        <begin position="15"/>
        <end position="368"/>
    </location>
</feature>
<dbReference type="OrthoDB" id="9765532at2"/>
<evidence type="ECO:0000256" key="3">
    <source>
        <dbReference type="ARBA" id="ARBA00022448"/>
    </source>
</evidence>
<organism evidence="10 11">
    <name type="scientific">Cloacimonas acidaminovorans (strain Evry)</name>
    <dbReference type="NCBI Taxonomy" id="459349"/>
    <lineage>
        <taxon>Bacteria</taxon>
        <taxon>Pseudomonadati</taxon>
        <taxon>Candidatus Cloacimonadota</taxon>
        <taxon>Candidatus Cloacimonadia</taxon>
        <taxon>Candidatus Cloacimonadales</taxon>
        <taxon>Candidatus Cloacimonadaceae</taxon>
        <taxon>Candidatus Cloacimonas</taxon>
    </lineage>
</organism>
<evidence type="ECO:0000256" key="5">
    <source>
        <dbReference type="ARBA" id="ARBA00022692"/>
    </source>
</evidence>
<keyword evidence="4" id="KW-1003">Cell membrane</keyword>
<feature type="transmembrane region" description="Helical" evidence="8">
    <location>
        <begin position="361"/>
        <end position="390"/>
    </location>
</feature>
<dbReference type="PANTHER" id="PTHR43568:SF1">
    <property type="entry name" value="P PROTEIN"/>
    <property type="match status" value="1"/>
</dbReference>
<evidence type="ECO:0000256" key="2">
    <source>
        <dbReference type="ARBA" id="ARBA00009843"/>
    </source>
</evidence>
<dbReference type="Proteomes" id="UP000002019">
    <property type="component" value="Chromosome"/>
</dbReference>
<dbReference type="EMBL" id="CU466930">
    <property type="protein sequence ID" value="CAO80228.1"/>
    <property type="molecule type" value="Genomic_DNA"/>
</dbReference>
<feature type="transmembrane region" description="Helical" evidence="8">
    <location>
        <begin position="222"/>
        <end position="239"/>
    </location>
</feature>
<dbReference type="PRINTS" id="PR00758">
    <property type="entry name" value="ARSENICPUMP"/>
</dbReference>
<name>B0VEZ3_CLOAI</name>
<keyword evidence="11" id="KW-1185">Reference proteome</keyword>
<dbReference type="KEGG" id="caci:CLOAM0323"/>
<evidence type="ECO:0000256" key="6">
    <source>
        <dbReference type="ARBA" id="ARBA00022989"/>
    </source>
</evidence>
<dbReference type="RefSeq" id="WP_015424089.1">
    <property type="nucleotide sequence ID" value="NC_020449.1"/>
</dbReference>
<gene>
    <name evidence="10" type="ordered locus">CLOAM0323</name>
</gene>
<keyword evidence="6 8" id="KW-1133">Transmembrane helix</keyword>
<feature type="transmembrane region" description="Helical" evidence="8">
    <location>
        <begin position="275"/>
        <end position="299"/>
    </location>
</feature>
<feature type="transmembrane region" description="Helical" evidence="8">
    <location>
        <begin position="245"/>
        <end position="263"/>
    </location>
</feature>
<sequence length="425" mass="46607">MLLMIIALLVFIVTYLCIITEWVNKMLAALIGGFVIIVLGVVDQSIAFSAIDWNVIFFLIGMMLTISVMRETGMFMYIAIKTAKIAKGSPLKIMAMMFIATAVISAILGSVTTVMILVPIVLLIAEELKITPAPFIITMVVASNMGGAATMIGDPPNILIASATKYTFIDFFLNLTPAIVIIVIGSLGLIWLLYRGKMYVSNERRAKIMEYNDKNLITHPKLLWITLGVVALMLLAFIFQKPLHLENATIAMAAGLILVFIGSRKKVETIILNDIDWITIFFFIGLFMIVEGLVHTGFIDLLANGVMSITNGEPKTTSMVILWLSGILSAWIDNIPFVAAMIPMIKSIGLHMQSAVQVQPLWWALSLGTCLGGNGTLVGASANIVAVGIANRNGYKISFMDYTKIGILFALESMLLSSVYIWFRY</sequence>
<feature type="transmembrane region" description="Helical" evidence="8">
    <location>
        <begin position="55"/>
        <end position="80"/>
    </location>
</feature>
<evidence type="ECO:0000256" key="8">
    <source>
        <dbReference type="SAM" id="Phobius"/>
    </source>
</evidence>
<dbReference type="InterPro" id="IPR004680">
    <property type="entry name" value="Cit_transptr-like_dom"/>
</dbReference>
<dbReference type="PANTHER" id="PTHR43568">
    <property type="entry name" value="P PROTEIN"/>
    <property type="match status" value="1"/>
</dbReference>
<evidence type="ECO:0000259" key="9">
    <source>
        <dbReference type="Pfam" id="PF03600"/>
    </source>
</evidence>
<dbReference type="GO" id="GO:0005886">
    <property type="term" value="C:plasma membrane"/>
    <property type="evidence" value="ECO:0007669"/>
    <property type="project" value="UniProtKB-SubCell"/>
</dbReference>
<keyword evidence="5 8" id="KW-0812">Transmembrane</keyword>
<evidence type="ECO:0000313" key="11">
    <source>
        <dbReference type="Proteomes" id="UP000002019"/>
    </source>
</evidence>
<dbReference type="Pfam" id="PF03600">
    <property type="entry name" value="CitMHS"/>
    <property type="match status" value="1"/>
</dbReference>
<feature type="transmembrane region" description="Helical" evidence="8">
    <location>
        <begin position="26"/>
        <end position="43"/>
    </location>
</feature>
<feature type="transmembrane region" description="Helical" evidence="8">
    <location>
        <begin position="132"/>
        <end position="152"/>
    </location>
</feature>